<reference evidence="3" key="1">
    <citation type="submission" date="2023-06" db="EMBL/GenBank/DDBJ databases">
        <title>Genome-scale phylogeny and comparative genomics of the fungal order Sordariales.</title>
        <authorList>
            <consortium name="Lawrence Berkeley National Laboratory"/>
            <person name="Hensen N."/>
            <person name="Bonometti L."/>
            <person name="Westerberg I."/>
            <person name="Brannstrom I.O."/>
            <person name="Guillou S."/>
            <person name="Cros-Aarteil S."/>
            <person name="Calhoun S."/>
            <person name="Haridas S."/>
            <person name="Kuo A."/>
            <person name="Mondo S."/>
            <person name="Pangilinan J."/>
            <person name="Riley R."/>
            <person name="Labutti K."/>
            <person name="Andreopoulos B."/>
            <person name="Lipzen A."/>
            <person name="Chen C."/>
            <person name="Yanf M."/>
            <person name="Daum C."/>
            <person name="Ng V."/>
            <person name="Clum A."/>
            <person name="Steindorff A."/>
            <person name="Ohm R."/>
            <person name="Martin F."/>
            <person name="Silar P."/>
            <person name="Natvig D."/>
            <person name="Lalanne C."/>
            <person name="Gautier V."/>
            <person name="Ament-Velasquez S.L."/>
            <person name="Kruys A."/>
            <person name="Hutchinson M.I."/>
            <person name="Powell A.J."/>
            <person name="Barry K."/>
            <person name="Miller A.N."/>
            <person name="Grigoriev I.V."/>
            <person name="Debuchy R."/>
            <person name="Gladieux P."/>
            <person name="Thoren M.H."/>
            <person name="Johannesson H."/>
        </authorList>
    </citation>
    <scope>NUCLEOTIDE SEQUENCE</scope>
    <source>
        <strain evidence="3">SMH4607-1</strain>
    </source>
</reference>
<dbReference type="EMBL" id="JAUKUA010000006">
    <property type="protein sequence ID" value="KAK0708570.1"/>
    <property type="molecule type" value="Genomic_DNA"/>
</dbReference>
<accession>A0AA40A3F8</accession>
<sequence>MILASVVSLSCLVGSLKCKAKPAAGRSPHTGSSGTNKDLQPAALPPFEDGVSQKRERGGQRLQDCVTLPIERHTAKTQALRQPRIERGAHRICCFMATMDFTTKPLAPL</sequence>
<comment type="caution">
    <text evidence="3">The sequence shown here is derived from an EMBL/GenBank/DDBJ whole genome shotgun (WGS) entry which is preliminary data.</text>
</comment>
<organism evidence="3 4">
    <name type="scientific">Lasiosphaeris hirsuta</name>
    <dbReference type="NCBI Taxonomy" id="260670"/>
    <lineage>
        <taxon>Eukaryota</taxon>
        <taxon>Fungi</taxon>
        <taxon>Dikarya</taxon>
        <taxon>Ascomycota</taxon>
        <taxon>Pezizomycotina</taxon>
        <taxon>Sordariomycetes</taxon>
        <taxon>Sordariomycetidae</taxon>
        <taxon>Sordariales</taxon>
        <taxon>Lasiosphaeriaceae</taxon>
        <taxon>Lasiosphaeris</taxon>
    </lineage>
</organism>
<dbReference type="Proteomes" id="UP001172102">
    <property type="component" value="Unassembled WGS sequence"/>
</dbReference>
<name>A0AA40A3F8_9PEZI</name>
<gene>
    <name evidence="3" type="ORF">B0H67DRAFT_590613</name>
</gene>
<protein>
    <recommendedName>
        <fullName evidence="5">Secreted protein</fullName>
    </recommendedName>
</protein>
<feature type="compositionally biased region" description="Polar residues" evidence="1">
    <location>
        <begin position="29"/>
        <end position="38"/>
    </location>
</feature>
<feature type="region of interest" description="Disordered" evidence="1">
    <location>
        <begin position="19"/>
        <end position="62"/>
    </location>
</feature>
<keyword evidence="2" id="KW-0732">Signal</keyword>
<proteinExistence type="predicted"/>
<keyword evidence="4" id="KW-1185">Reference proteome</keyword>
<feature type="non-terminal residue" evidence="3">
    <location>
        <position position="109"/>
    </location>
</feature>
<evidence type="ECO:0000256" key="2">
    <source>
        <dbReference type="SAM" id="SignalP"/>
    </source>
</evidence>
<evidence type="ECO:0000313" key="4">
    <source>
        <dbReference type="Proteomes" id="UP001172102"/>
    </source>
</evidence>
<feature type="chain" id="PRO_5041291164" description="Secreted protein" evidence="2">
    <location>
        <begin position="19"/>
        <end position="109"/>
    </location>
</feature>
<dbReference type="AlphaFoldDB" id="A0AA40A3F8"/>
<evidence type="ECO:0000313" key="3">
    <source>
        <dbReference type="EMBL" id="KAK0708570.1"/>
    </source>
</evidence>
<evidence type="ECO:0000256" key="1">
    <source>
        <dbReference type="SAM" id="MobiDB-lite"/>
    </source>
</evidence>
<evidence type="ECO:0008006" key="5">
    <source>
        <dbReference type="Google" id="ProtNLM"/>
    </source>
</evidence>
<feature type="signal peptide" evidence="2">
    <location>
        <begin position="1"/>
        <end position="18"/>
    </location>
</feature>